<dbReference type="Gene3D" id="3.40.50.2000">
    <property type="entry name" value="Glycogen Phosphorylase B"/>
    <property type="match status" value="2"/>
</dbReference>
<feature type="domain" description="Glycosyl transferase family 1" evidence="2">
    <location>
        <begin position="192"/>
        <end position="347"/>
    </location>
</feature>
<evidence type="ECO:0000313" key="4">
    <source>
        <dbReference type="EMBL" id="CCW35491.1"/>
    </source>
</evidence>
<dbReference type="PANTHER" id="PTHR46401">
    <property type="entry name" value="GLYCOSYLTRANSFERASE WBBK-RELATED"/>
    <property type="match status" value="1"/>
</dbReference>
<dbReference type="SUPFAM" id="SSF53756">
    <property type="entry name" value="UDP-Glycosyltransferase/glycogen phosphorylase"/>
    <property type="match status" value="1"/>
</dbReference>
<dbReference type="InterPro" id="IPR028098">
    <property type="entry name" value="Glyco_trans_4-like_N"/>
</dbReference>
<dbReference type="AlphaFoldDB" id="S0EVN7"/>
<dbReference type="Pfam" id="PF13439">
    <property type="entry name" value="Glyco_transf_4"/>
    <property type="match status" value="1"/>
</dbReference>
<sequence length="377" mass="41819">MRIGINLLYLLPNHVGGTQTYAEGLIQGLASIDKDNEYCLFVNLEAENLQLTDAPNVRKVVCPVRASSRRARYLYEQLQLPQRIKREGIELLHSCGYVGPLWPACPHIVTVHDLNYIAFGNQMEASRRLMLAFLVPRIARRAARVIAVSEFTRQELIVHIGLKKEQICVIHEAPKARPPCPKQKLQEVRQQFGLDGPYLLAFSSLSPHKNIPFLLEGFSKIASIYSYPLVLVGHTPPGSEVEQKIEQLGLGDRVIRTGYVADDVVSALLDGATLFVFPSKYEGFGLPILEAQQAGVPVVCSQVASLPEVAGEGALYFDPHSQTSLLSALRTALDDDSIRKALRQKGYANVARFSWKKAAEETLALYKAVLYNSNRKG</sequence>
<dbReference type="InParanoid" id="S0EVN7"/>
<proteinExistence type="predicted"/>
<feature type="domain" description="Glycosyltransferase subfamily 4-like N-terminal" evidence="3">
    <location>
        <begin position="15"/>
        <end position="171"/>
    </location>
</feature>
<dbReference type="GO" id="GO:0009103">
    <property type="term" value="P:lipopolysaccharide biosynthetic process"/>
    <property type="evidence" value="ECO:0007669"/>
    <property type="project" value="TreeGrafter"/>
</dbReference>
<dbReference type="PATRIC" id="fig|1303518.3.peg.1726"/>
<protein>
    <submittedName>
        <fullName evidence="4">Glycosyltransferase</fullName>
    </submittedName>
</protein>
<dbReference type="GO" id="GO:0016757">
    <property type="term" value="F:glycosyltransferase activity"/>
    <property type="evidence" value="ECO:0007669"/>
    <property type="project" value="InterPro"/>
</dbReference>
<dbReference type="Proteomes" id="UP000014227">
    <property type="component" value="Chromosome I"/>
</dbReference>
<evidence type="ECO:0000256" key="1">
    <source>
        <dbReference type="ARBA" id="ARBA00022679"/>
    </source>
</evidence>
<dbReference type="Pfam" id="PF00534">
    <property type="entry name" value="Glycos_transf_1"/>
    <property type="match status" value="1"/>
</dbReference>
<gene>
    <name evidence="4" type="ORF">CCALI_01677</name>
</gene>
<reference evidence="5" key="1">
    <citation type="submission" date="2013-03" db="EMBL/GenBank/DDBJ databases">
        <title>Genome sequence of Chthonomonas calidirosea, the first sequenced genome from the Armatimonadetes phylum (formally candidate division OP10).</title>
        <authorList>
            <person name="Lee K.C.Y."/>
            <person name="Morgan X.C."/>
            <person name="Dunfield P.F."/>
            <person name="Tamas I."/>
            <person name="Houghton K.M."/>
            <person name="Vyssotski M."/>
            <person name="Ryan J.L.J."/>
            <person name="Lagutin K."/>
            <person name="McDonald I.R."/>
            <person name="Stott M.B."/>
        </authorList>
    </citation>
    <scope>NUCLEOTIDE SEQUENCE [LARGE SCALE GENOMIC DNA]</scope>
    <source>
        <strain evidence="5">DSM 23976 / ICMP 18418 / T49</strain>
    </source>
</reference>
<dbReference type="PANTHER" id="PTHR46401:SF2">
    <property type="entry name" value="GLYCOSYLTRANSFERASE WBBK-RELATED"/>
    <property type="match status" value="1"/>
</dbReference>
<evidence type="ECO:0000259" key="2">
    <source>
        <dbReference type="Pfam" id="PF00534"/>
    </source>
</evidence>
<evidence type="ECO:0000259" key="3">
    <source>
        <dbReference type="Pfam" id="PF13439"/>
    </source>
</evidence>
<dbReference type="STRING" id="454171.CP488_02416"/>
<evidence type="ECO:0000313" key="5">
    <source>
        <dbReference type="Proteomes" id="UP000014227"/>
    </source>
</evidence>
<dbReference type="eggNOG" id="COG0438">
    <property type="taxonomic scope" value="Bacteria"/>
</dbReference>
<dbReference type="CDD" id="cd03809">
    <property type="entry name" value="GT4_MtfB-like"/>
    <property type="match status" value="1"/>
</dbReference>
<accession>S0EVN7</accession>
<dbReference type="KEGG" id="ccz:CCALI_01677"/>
<dbReference type="InterPro" id="IPR001296">
    <property type="entry name" value="Glyco_trans_1"/>
</dbReference>
<dbReference type="RefSeq" id="WP_016483023.1">
    <property type="nucleotide sequence ID" value="NC_021487.1"/>
</dbReference>
<keyword evidence="1 4" id="KW-0808">Transferase</keyword>
<dbReference type="EMBL" id="HF951689">
    <property type="protein sequence ID" value="CCW35491.1"/>
    <property type="molecule type" value="Genomic_DNA"/>
</dbReference>
<keyword evidence="5" id="KW-1185">Reference proteome</keyword>
<dbReference type="HOGENOM" id="CLU_009583_27_6_0"/>
<organism evidence="4 5">
    <name type="scientific">Chthonomonas calidirosea (strain DSM 23976 / ICMP 18418 / T49)</name>
    <dbReference type="NCBI Taxonomy" id="1303518"/>
    <lineage>
        <taxon>Bacteria</taxon>
        <taxon>Bacillati</taxon>
        <taxon>Armatimonadota</taxon>
        <taxon>Chthonomonadia</taxon>
        <taxon>Chthonomonadales</taxon>
        <taxon>Chthonomonadaceae</taxon>
        <taxon>Chthonomonas</taxon>
    </lineage>
</organism>
<name>S0EVN7_CHTCT</name>